<reference evidence="1" key="1">
    <citation type="submission" date="2020-02" db="EMBL/GenBank/DDBJ databases">
        <authorList>
            <person name="Palmer J.M."/>
        </authorList>
    </citation>
    <scope>NUCLEOTIDE SEQUENCE</scope>
    <source>
        <strain evidence="1">EPUS1.4</strain>
        <tissue evidence="1">Thallus</tissue>
    </source>
</reference>
<organism evidence="1 2">
    <name type="scientific">Endocarpon pusillum</name>
    <dbReference type="NCBI Taxonomy" id="364733"/>
    <lineage>
        <taxon>Eukaryota</taxon>
        <taxon>Fungi</taxon>
        <taxon>Dikarya</taxon>
        <taxon>Ascomycota</taxon>
        <taxon>Pezizomycotina</taxon>
        <taxon>Eurotiomycetes</taxon>
        <taxon>Chaetothyriomycetidae</taxon>
        <taxon>Verrucariales</taxon>
        <taxon>Verrucariaceae</taxon>
        <taxon>Endocarpon</taxon>
    </lineage>
</organism>
<evidence type="ECO:0000313" key="1">
    <source>
        <dbReference type="EMBL" id="KAF7512453.1"/>
    </source>
</evidence>
<name>A0A8H7ANN0_9EURO</name>
<comment type="caution">
    <text evidence="1">The sequence shown here is derived from an EMBL/GenBank/DDBJ whole genome shotgun (WGS) entry which is preliminary data.</text>
</comment>
<keyword evidence="2" id="KW-1185">Reference proteome</keyword>
<dbReference type="Proteomes" id="UP000606974">
    <property type="component" value="Unassembled WGS sequence"/>
</dbReference>
<dbReference type="EMBL" id="JAACFV010000012">
    <property type="protein sequence ID" value="KAF7512453.1"/>
    <property type="molecule type" value="Genomic_DNA"/>
</dbReference>
<dbReference type="AlphaFoldDB" id="A0A8H7ANN0"/>
<gene>
    <name evidence="1" type="ORF">GJ744_001388</name>
</gene>
<accession>A0A8H7ANN0</accession>
<evidence type="ECO:0000313" key="2">
    <source>
        <dbReference type="Proteomes" id="UP000606974"/>
    </source>
</evidence>
<proteinExistence type="predicted"/>
<protein>
    <submittedName>
        <fullName evidence="1">Uncharacterized protein</fullName>
    </submittedName>
</protein>
<sequence length="108" mass="11863">MCINGLYLPQSEGDVAASTLPFLQRADKAANLVYEVEAGSPQHSDGVLEEGLGCQRAQCSLIRSVRDDYSGKGDGRWMCWATVGSYGNHDLDSQSVSRSIVRSFRYTR</sequence>